<sequence>MLHLHVQCMPVSVILPAIMRNMVISMVPTYTCKINQMDGRLLEWMRQQSIGEPIGVVHSVFDKVVNFTTDDGTMLFSLAKNEVIQSPSMMKTCQNDYFSKMCSTIMLTKSICLIDYNLLKINDWQWDFSNAAIWNRNIKPHCQAKQKPTVSRLRLLNNFILRHGATGGIYAAWKSFTYPDWEVPIATRKNIYFSPFLEGLEQLKDDMKTDKFDRFFDNFAGLGMGLTPSGDDFLTGLLATWQYFKSPLYKKMESCSEKWLQRLKGRTTTVSYFMLKQCLEGQVNEALLNVLDNIDGNPIPHLQRILEMGSTSGTDMLTGVSVAYQQLIDLKEEK</sequence>
<reference evidence="1 2" key="1">
    <citation type="submission" date="2017-11" db="EMBL/GenBank/DDBJ databases">
        <title>Genome sequence of Lysinibacillus sphaericus, a lignin-degrading bacteria isolated from municipal solid waste soil.</title>
        <authorList>
            <person name="Persinoti G.F."/>
            <person name="Paixao D.A."/>
            <person name="Bugg T.D."/>
            <person name="Squina F.M."/>
        </authorList>
    </citation>
    <scope>NUCLEOTIDE SEQUENCE [LARGE SCALE GENOMIC DNA]</scope>
    <source>
        <strain evidence="1 2">A1</strain>
    </source>
</reference>
<keyword evidence="2" id="KW-1185">Reference proteome</keyword>
<dbReference type="EMBL" id="PGLV01000001">
    <property type="protein sequence ID" value="POZ56351.1"/>
    <property type="molecule type" value="Genomic_DNA"/>
</dbReference>
<comment type="caution">
    <text evidence="1">The sequence shown here is derived from an EMBL/GenBank/DDBJ whole genome shotgun (WGS) entry which is preliminary data.</text>
</comment>
<dbReference type="AlphaFoldDB" id="A0A2S5CZX1"/>
<organism evidence="1 2">
    <name type="scientific">Lysinibacillus sphaericus</name>
    <name type="common">Bacillus sphaericus</name>
    <dbReference type="NCBI Taxonomy" id="1421"/>
    <lineage>
        <taxon>Bacteria</taxon>
        <taxon>Bacillati</taxon>
        <taxon>Bacillota</taxon>
        <taxon>Bacilli</taxon>
        <taxon>Bacillales</taxon>
        <taxon>Bacillaceae</taxon>
        <taxon>Lysinibacillus</taxon>
    </lineage>
</organism>
<gene>
    <name evidence="1" type="ORF">LYSIN_01134</name>
</gene>
<evidence type="ECO:0000313" key="2">
    <source>
        <dbReference type="Proteomes" id="UP000237319"/>
    </source>
</evidence>
<evidence type="ECO:0000313" key="1">
    <source>
        <dbReference type="EMBL" id="POZ56351.1"/>
    </source>
</evidence>
<protein>
    <recommendedName>
        <fullName evidence="3">DUF2877 domain-containing protein</fullName>
    </recommendedName>
</protein>
<dbReference type="Proteomes" id="UP000237319">
    <property type="component" value="Unassembled WGS sequence"/>
</dbReference>
<dbReference type="Pfam" id="PF11392">
    <property type="entry name" value="AllH"/>
    <property type="match status" value="1"/>
</dbReference>
<proteinExistence type="predicted"/>
<dbReference type="InterPro" id="IPR021530">
    <property type="entry name" value="AllH-like"/>
</dbReference>
<name>A0A2S5CZX1_LYSSH</name>
<accession>A0A2S5CZX1</accession>
<evidence type="ECO:0008006" key="3">
    <source>
        <dbReference type="Google" id="ProtNLM"/>
    </source>
</evidence>